<dbReference type="Gene3D" id="2.40.290.10">
    <property type="match status" value="1"/>
</dbReference>
<dbReference type="InterPro" id="IPR009187">
    <property type="entry name" value="Prok_Ku"/>
</dbReference>
<dbReference type="GO" id="GO:0006303">
    <property type="term" value="P:double-strand break repair via nonhomologous end joining"/>
    <property type="evidence" value="ECO:0007669"/>
    <property type="project" value="InterPro"/>
</dbReference>
<dbReference type="SUPFAM" id="SSF100939">
    <property type="entry name" value="SPOC domain-like"/>
    <property type="match status" value="1"/>
</dbReference>
<dbReference type="Pfam" id="PF02735">
    <property type="entry name" value="Ku"/>
    <property type="match status" value="1"/>
</dbReference>
<dbReference type="SMART" id="SM00559">
    <property type="entry name" value="Ku78"/>
    <property type="match status" value="1"/>
</dbReference>
<dbReference type="InterPro" id="IPR016194">
    <property type="entry name" value="SPOC-like_C_dom_sf"/>
</dbReference>
<dbReference type="PANTHER" id="PTHR41251:SF1">
    <property type="entry name" value="NON-HOMOLOGOUS END JOINING PROTEIN KU"/>
    <property type="match status" value="1"/>
</dbReference>
<dbReference type="EMBL" id="BALE01000059">
    <property type="protein sequence ID" value="GAN55813.1"/>
    <property type="molecule type" value="Genomic_DNA"/>
</dbReference>
<dbReference type="GO" id="GO:0003690">
    <property type="term" value="F:double-stranded DNA binding"/>
    <property type="evidence" value="ECO:0007669"/>
    <property type="project" value="TreeGrafter"/>
</dbReference>
<dbReference type="PIRSF" id="PIRSF006493">
    <property type="entry name" value="Prok_Ku"/>
    <property type="match status" value="1"/>
</dbReference>
<dbReference type="AlphaFoldDB" id="A0A0D6MRA2"/>
<dbReference type="Proteomes" id="UP000032679">
    <property type="component" value="Unassembled WGS sequence"/>
</dbReference>
<proteinExistence type="predicted"/>
<feature type="domain" description="Ku" evidence="3">
    <location>
        <begin position="30"/>
        <end position="160"/>
    </location>
</feature>
<feature type="region of interest" description="Disordered" evidence="2">
    <location>
        <begin position="225"/>
        <end position="260"/>
    </location>
</feature>
<name>A0A0D6MRA2_9PROT</name>
<keyword evidence="1" id="KW-0238">DNA-binding</keyword>
<dbReference type="STRING" id="1231623.Tasa_059_029"/>
<evidence type="ECO:0000313" key="4">
    <source>
        <dbReference type="EMBL" id="GAN55813.1"/>
    </source>
</evidence>
<reference evidence="4 5" key="1">
    <citation type="submission" date="2012-10" db="EMBL/GenBank/DDBJ databases">
        <title>Genome sequencing of Tanticharoenia sakaeratensis NBRC 103193.</title>
        <authorList>
            <person name="Azuma Y."/>
            <person name="Hadano H."/>
            <person name="Hirakawa H."/>
            <person name="Matsushita K."/>
        </authorList>
    </citation>
    <scope>NUCLEOTIDE SEQUENCE [LARGE SCALE GENOMIC DNA]</scope>
    <source>
        <strain evidence="4 5">NBRC 103193</strain>
    </source>
</reference>
<evidence type="ECO:0000313" key="5">
    <source>
        <dbReference type="Proteomes" id="UP000032679"/>
    </source>
</evidence>
<gene>
    <name evidence="4" type="ORF">Tasa_059_029</name>
</gene>
<accession>A0A0D6MRA2</accession>
<sequence>MSSSERISLHLLNRATGHRVHRHYVDSETGDQVERDDQVKGYETKGGDVVLLDLEEVAAAVPESDKTLTISTFIRCSDIDDVYLDRPYYLGPAGPEAEEAFALIRNSLGQQKVAALTQTVLFRRVRTLLIRTCGDTLIATTLNFDDEVRSSQDAFKTIPGRKLPQEMLDLAAHIIDTKKGHFDPSTFEDRYEAALADLVKAKLEGRKPPAAPRTADNKVVSLMDALRESAGALHDTTPSKPTRKRSQPRPKAAHGRRKAS</sequence>
<keyword evidence="5" id="KW-1185">Reference proteome</keyword>
<evidence type="ECO:0000256" key="1">
    <source>
        <dbReference type="ARBA" id="ARBA00023125"/>
    </source>
</evidence>
<dbReference type="InterPro" id="IPR006164">
    <property type="entry name" value="DNA_bd_Ku70/Ku80"/>
</dbReference>
<organism evidence="4 5">
    <name type="scientific">Tanticharoenia sakaeratensis NBRC 103193</name>
    <dbReference type="NCBI Taxonomy" id="1231623"/>
    <lineage>
        <taxon>Bacteria</taxon>
        <taxon>Pseudomonadati</taxon>
        <taxon>Pseudomonadota</taxon>
        <taxon>Alphaproteobacteria</taxon>
        <taxon>Acetobacterales</taxon>
        <taxon>Acetobacteraceae</taxon>
        <taxon>Tanticharoenia</taxon>
    </lineage>
</organism>
<evidence type="ECO:0000256" key="2">
    <source>
        <dbReference type="SAM" id="MobiDB-lite"/>
    </source>
</evidence>
<protein>
    <submittedName>
        <fullName evidence="4">DNA repair protein</fullName>
    </submittedName>
</protein>
<dbReference type="NCBIfam" id="TIGR02772">
    <property type="entry name" value="Ku_bact"/>
    <property type="match status" value="1"/>
</dbReference>
<evidence type="ECO:0000259" key="3">
    <source>
        <dbReference type="SMART" id="SM00559"/>
    </source>
</evidence>
<feature type="compositionally biased region" description="Basic residues" evidence="2">
    <location>
        <begin position="241"/>
        <end position="260"/>
    </location>
</feature>
<dbReference type="PANTHER" id="PTHR41251">
    <property type="entry name" value="NON-HOMOLOGOUS END JOINING PROTEIN KU"/>
    <property type="match status" value="1"/>
</dbReference>
<comment type="caution">
    <text evidence="4">The sequence shown here is derived from an EMBL/GenBank/DDBJ whole genome shotgun (WGS) entry which is preliminary data.</text>
</comment>